<accession>A0A9Q3FS93</accession>
<dbReference type="AlphaFoldDB" id="A0A9Q3FS93"/>
<reference evidence="1" key="1">
    <citation type="submission" date="2021-03" db="EMBL/GenBank/DDBJ databases">
        <title>Draft genome sequence of rust myrtle Austropuccinia psidii MF-1, a brazilian biotype.</title>
        <authorList>
            <person name="Quecine M.C."/>
            <person name="Pachon D.M.R."/>
            <person name="Bonatelli M.L."/>
            <person name="Correr F.H."/>
            <person name="Franceschini L.M."/>
            <person name="Leite T.F."/>
            <person name="Margarido G.R.A."/>
            <person name="Almeida C.A."/>
            <person name="Ferrarezi J.A."/>
            <person name="Labate C.A."/>
        </authorList>
    </citation>
    <scope>NUCLEOTIDE SEQUENCE</scope>
    <source>
        <strain evidence="1">MF-1</strain>
    </source>
</reference>
<protein>
    <submittedName>
        <fullName evidence="1">Uncharacterized protein</fullName>
    </submittedName>
</protein>
<keyword evidence="2" id="KW-1185">Reference proteome</keyword>
<organism evidence="1 2">
    <name type="scientific">Austropuccinia psidii MF-1</name>
    <dbReference type="NCBI Taxonomy" id="1389203"/>
    <lineage>
        <taxon>Eukaryota</taxon>
        <taxon>Fungi</taxon>
        <taxon>Dikarya</taxon>
        <taxon>Basidiomycota</taxon>
        <taxon>Pucciniomycotina</taxon>
        <taxon>Pucciniomycetes</taxon>
        <taxon>Pucciniales</taxon>
        <taxon>Sphaerophragmiaceae</taxon>
        <taxon>Austropuccinia</taxon>
    </lineage>
</organism>
<sequence>MIQTLEDMVRRFCAYGLDLKDCDGLTQDWCSLLPSLQLAYKKLIYASTNQTTSNKEKGCLPRLPQDSLRKYLVEINPTAASLKGVIEKDRTHAGSYMEDSFPDAKDKWDKLHATPDFK</sequence>
<name>A0A9Q3FS93_9BASI</name>
<dbReference type="Proteomes" id="UP000765509">
    <property type="component" value="Unassembled WGS sequence"/>
</dbReference>
<dbReference type="OrthoDB" id="3158924at2759"/>
<evidence type="ECO:0000313" key="1">
    <source>
        <dbReference type="EMBL" id="MBW0542567.1"/>
    </source>
</evidence>
<dbReference type="EMBL" id="AVOT02047305">
    <property type="protein sequence ID" value="MBW0542567.1"/>
    <property type="molecule type" value="Genomic_DNA"/>
</dbReference>
<gene>
    <name evidence="1" type="ORF">O181_082282</name>
</gene>
<proteinExistence type="predicted"/>
<comment type="caution">
    <text evidence="1">The sequence shown here is derived from an EMBL/GenBank/DDBJ whole genome shotgun (WGS) entry which is preliminary data.</text>
</comment>
<evidence type="ECO:0000313" key="2">
    <source>
        <dbReference type="Proteomes" id="UP000765509"/>
    </source>
</evidence>